<dbReference type="Pfam" id="PF03109">
    <property type="entry name" value="ABC1"/>
    <property type="match status" value="1"/>
</dbReference>
<evidence type="ECO:0000313" key="3">
    <source>
        <dbReference type="Proteomes" id="UP000001357"/>
    </source>
</evidence>
<sequence>MANIVLHRFYWSFKPVDPDADDERWERVHEFNARLVERNVRILRGFWVKVGQYMSSRGDVMPAAWVRELSKLQDAMPKRSGHEVRADIEAELGCPLDTVFTDFEDVALASASIAQVHRATLKTGQQVVCKVQHRNIQTIMKHDLQNLFVIVDWVAYFDPSYDFRPVLDEWSKVAVKELDFRNEMLSSERVRANMADAKLDVIVPAMFKKYCTERLLTMEFAKGFKVTDSELLDAHGIDREALMRRICQAFAHQVYVQGFFNCDPHPGNLLIQVGEDGTARPVLLDYGMCRELNDEKRIAFAR</sequence>
<dbReference type="eggNOG" id="KOG1235">
    <property type="taxonomic scope" value="Eukaryota"/>
</dbReference>
<dbReference type="SUPFAM" id="SSF56112">
    <property type="entry name" value="Protein kinase-like (PK-like)"/>
    <property type="match status" value="1"/>
</dbReference>
<dbReference type="EMBL" id="CH991545">
    <property type="protein sequence ID" value="EDQ91494.1"/>
    <property type="molecule type" value="Genomic_DNA"/>
</dbReference>
<dbReference type="GeneID" id="5889256"/>
<dbReference type="PANTHER" id="PTHR43173:SF3">
    <property type="entry name" value="ABC1 FAMILY PROTEIN"/>
    <property type="match status" value="1"/>
</dbReference>
<keyword evidence="3" id="KW-1185">Reference proteome</keyword>
<evidence type="ECO:0000313" key="2">
    <source>
        <dbReference type="EMBL" id="EDQ91494.1"/>
    </source>
</evidence>
<evidence type="ECO:0000259" key="1">
    <source>
        <dbReference type="Pfam" id="PF03109"/>
    </source>
</evidence>
<dbReference type="OMA" id="ESDISTM"/>
<dbReference type="STRING" id="81824.A9UTH4"/>
<dbReference type="InterPro" id="IPR011009">
    <property type="entry name" value="Kinase-like_dom_sf"/>
</dbReference>
<dbReference type="InterPro" id="IPR004147">
    <property type="entry name" value="ABC1_dom"/>
</dbReference>
<dbReference type="KEGG" id="mbr:MONBRDRAFT_15322"/>
<dbReference type="PANTHER" id="PTHR43173">
    <property type="entry name" value="ABC1 FAMILY PROTEIN"/>
    <property type="match status" value="1"/>
</dbReference>
<gene>
    <name evidence="2" type="ORF">MONBRDRAFT_15322</name>
</gene>
<feature type="domain" description="ABC1 atypical kinase-like" evidence="1">
    <location>
        <begin position="71"/>
        <end position="301"/>
    </location>
</feature>
<organism evidence="2 3">
    <name type="scientific">Monosiga brevicollis</name>
    <name type="common">Choanoflagellate</name>
    <dbReference type="NCBI Taxonomy" id="81824"/>
    <lineage>
        <taxon>Eukaryota</taxon>
        <taxon>Choanoflagellata</taxon>
        <taxon>Craspedida</taxon>
        <taxon>Salpingoecidae</taxon>
        <taxon>Monosiga</taxon>
    </lineage>
</organism>
<accession>A9UTH4</accession>
<dbReference type="CDD" id="cd05121">
    <property type="entry name" value="ABC1_ADCK3-like"/>
    <property type="match status" value="1"/>
</dbReference>
<protein>
    <recommendedName>
        <fullName evidence="1">ABC1 atypical kinase-like domain-containing protein</fullName>
    </recommendedName>
</protein>
<proteinExistence type="predicted"/>
<name>A9UTH4_MONBE</name>
<dbReference type="InParanoid" id="A9UTH4"/>
<dbReference type="RefSeq" id="XP_001743916.1">
    <property type="nucleotide sequence ID" value="XM_001743864.1"/>
</dbReference>
<reference evidence="2 3" key="1">
    <citation type="journal article" date="2008" name="Nature">
        <title>The genome of the choanoflagellate Monosiga brevicollis and the origin of metazoans.</title>
        <authorList>
            <consortium name="JGI Sequencing"/>
            <person name="King N."/>
            <person name="Westbrook M.J."/>
            <person name="Young S.L."/>
            <person name="Kuo A."/>
            <person name="Abedin M."/>
            <person name="Chapman J."/>
            <person name="Fairclough S."/>
            <person name="Hellsten U."/>
            <person name="Isogai Y."/>
            <person name="Letunic I."/>
            <person name="Marr M."/>
            <person name="Pincus D."/>
            <person name="Putnam N."/>
            <person name="Rokas A."/>
            <person name="Wright K.J."/>
            <person name="Zuzow R."/>
            <person name="Dirks W."/>
            <person name="Good M."/>
            <person name="Goodstein D."/>
            <person name="Lemons D."/>
            <person name="Li W."/>
            <person name="Lyons J.B."/>
            <person name="Morris A."/>
            <person name="Nichols S."/>
            <person name="Richter D.J."/>
            <person name="Salamov A."/>
            <person name="Bork P."/>
            <person name="Lim W.A."/>
            <person name="Manning G."/>
            <person name="Miller W.T."/>
            <person name="McGinnis W."/>
            <person name="Shapiro H."/>
            <person name="Tjian R."/>
            <person name="Grigoriev I.V."/>
            <person name="Rokhsar D."/>
        </authorList>
    </citation>
    <scope>NUCLEOTIDE SEQUENCE [LARGE SCALE GENOMIC DNA]</scope>
    <source>
        <strain evidence="3">MX1 / ATCC 50154</strain>
    </source>
</reference>
<feature type="non-terminal residue" evidence="2">
    <location>
        <position position="302"/>
    </location>
</feature>
<dbReference type="InterPro" id="IPR051130">
    <property type="entry name" value="Mito_struct-func_regulator"/>
</dbReference>
<dbReference type="AlphaFoldDB" id="A9UTH4"/>
<dbReference type="Proteomes" id="UP000001357">
    <property type="component" value="Unassembled WGS sequence"/>
</dbReference>